<dbReference type="InterPro" id="IPR020846">
    <property type="entry name" value="MFS_dom"/>
</dbReference>
<evidence type="ECO:0000256" key="1">
    <source>
        <dbReference type="ARBA" id="ARBA00004141"/>
    </source>
</evidence>
<evidence type="ECO:0000313" key="8">
    <source>
        <dbReference type="EMBL" id="KAL2290464.1"/>
    </source>
</evidence>
<name>A0ABR4F6Z4_9PEZI</name>
<comment type="caution">
    <text evidence="8">The sequence shown here is derived from an EMBL/GenBank/DDBJ whole genome shotgun (WGS) entry which is preliminary data.</text>
</comment>
<dbReference type="Pfam" id="PF07690">
    <property type="entry name" value="MFS_1"/>
    <property type="match status" value="1"/>
</dbReference>
<evidence type="ECO:0000256" key="4">
    <source>
        <dbReference type="ARBA" id="ARBA00023136"/>
    </source>
</evidence>
<keyword evidence="9" id="KW-1185">Reference proteome</keyword>
<sequence>MQFFKRGKKPGQDVDLSNDDSVPPAKPTAGEEGEEGKNEISLARTKTEDIVYPTGIRLALLMTSVFISMFLVALDRLIISTAIPQITDDFHSVTDIGWCGSAYLLTNCSFQLSFGKLYSFYSVKGVFLVSIGLFEIGSAICGSAPNSVAFIVGRAIAGLGSAGIFSGGITVIVYAVPLHKRPLYQGLFGAVFGLASVIGPLLGGAFTSNVSWRWCFYINLPIGGAAMIFILFLLKVPGRDTTRLPRREKLAQLDPIGVALLLPGVICLLLALQWGGLEYPWRNGRIIALLTLAGVLLIGFIACQILKPKTATIAPRIFCQRSIMAGFWSTFCIGSSMMIMVYYLPIYFQAIKGVNAVDSGIRLLPMVLPMVVSSITTGVLISKIGYYTPFMLGGVVLLSVGAGLLTTLQLGTGQGKWVGYQVIYGFGMGLTFQAPNLAAQTVLPTADVPIGTSLMFFSQLLGGSIFISIGQNVLNNELVKNLSGVPGFNPASILNAGATTLTHLAEPLRTTVLLAYNEALRTVFQVGLVMTCLTILGAASLEWRSVKSKKPGAKKDQAHSSAEEGAAATATEARVAEAVIKSNSEEGPRPVDPEKHAADDETSSRSEAEKVIAQKDA</sequence>
<evidence type="ECO:0000256" key="2">
    <source>
        <dbReference type="ARBA" id="ARBA00022692"/>
    </source>
</evidence>
<feature type="transmembrane region" description="Helical" evidence="6">
    <location>
        <begin position="390"/>
        <end position="411"/>
    </location>
</feature>
<dbReference type="Gene3D" id="1.20.1250.20">
    <property type="entry name" value="MFS general substrate transporter like domains"/>
    <property type="match status" value="2"/>
</dbReference>
<dbReference type="Proteomes" id="UP001600888">
    <property type="component" value="Unassembled WGS sequence"/>
</dbReference>
<feature type="transmembrane region" description="Helical" evidence="6">
    <location>
        <begin position="360"/>
        <end position="381"/>
    </location>
</feature>
<feature type="transmembrane region" description="Helical" evidence="6">
    <location>
        <begin position="50"/>
        <end position="74"/>
    </location>
</feature>
<keyword evidence="2 6" id="KW-0812">Transmembrane</keyword>
<accession>A0ABR4F6Z4</accession>
<feature type="compositionally biased region" description="Basic and acidic residues" evidence="5">
    <location>
        <begin position="553"/>
        <end position="562"/>
    </location>
</feature>
<evidence type="ECO:0000259" key="7">
    <source>
        <dbReference type="PROSITE" id="PS50850"/>
    </source>
</evidence>
<feature type="transmembrane region" description="Helical" evidence="6">
    <location>
        <begin position="286"/>
        <end position="306"/>
    </location>
</feature>
<dbReference type="PANTHER" id="PTHR23501">
    <property type="entry name" value="MAJOR FACILITATOR SUPERFAMILY"/>
    <property type="match status" value="1"/>
</dbReference>
<feature type="transmembrane region" description="Helical" evidence="6">
    <location>
        <begin position="327"/>
        <end position="348"/>
    </location>
</feature>
<feature type="transmembrane region" description="Helical" evidence="6">
    <location>
        <begin position="183"/>
        <end position="202"/>
    </location>
</feature>
<gene>
    <name evidence="8" type="ORF">FJTKL_15558</name>
</gene>
<organism evidence="8 9">
    <name type="scientific">Diaporthe vaccinii</name>
    <dbReference type="NCBI Taxonomy" id="105482"/>
    <lineage>
        <taxon>Eukaryota</taxon>
        <taxon>Fungi</taxon>
        <taxon>Dikarya</taxon>
        <taxon>Ascomycota</taxon>
        <taxon>Pezizomycotina</taxon>
        <taxon>Sordariomycetes</taxon>
        <taxon>Sordariomycetidae</taxon>
        <taxon>Diaporthales</taxon>
        <taxon>Diaporthaceae</taxon>
        <taxon>Diaporthe</taxon>
        <taxon>Diaporthe eres species complex</taxon>
    </lineage>
</organism>
<feature type="compositionally biased region" description="Basic and acidic residues" evidence="5">
    <location>
        <begin position="583"/>
        <end position="617"/>
    </location>
</feature>
<reference evidence="8 9" key="1">
    <citation type="submission" date="2024-03" db="EMBL/GenBank/DDBJ databases">
        <title>A high-quality draft genome sequence of Diaporthe vaccinii, a causative agent of upright dieback and viscid rot disease in cranberry plants.</title>
        <authorList>
            <person name="Sarrasin M."/>
            <person name="Lang B.F."/>
            <person name="Burger G."/>
        </authorList>
    </citation>
    <scope>NUCLEOTIDE SEQUENCE [LARGE SCALE GENOMIC DNA]</scope>
    <source>
        <strain evidence="8 9">IS7</strain>
    </source>
</reference>
<comment type="subcellular location">
    <subcellularLocation>
        <location evidence="1">Membrane</location>
        <topology evidence="1">Multi-pass membrane protein</topology>
    </subcellularLocation>
</comment>
<protein>
    <recommendedName>
        <fullName evidence="7">Major facilitator superfamily (MFS) profile domain-containing protein</fullName>
    </recommendedName>
</protein>
<dbReference type="PANTHER" id="PTHR23501:SF153">
    <property type="entry name" value="AFLATOXIN EFFLUX PUMP, PUTATIVE-RELATED"/>
    <property type="match status" value="1"/>
</dbReference>
<dbReference type="EMBL" id="JBAWTH010000009">
    <property type="protein sequence ID" value="KAL2290464.1"/>
    <property type="molecule type" value="Genomic_DNA"/>
</dbReference>
<evidence type="ECO:0000256" key="6">
    <source>
        <dbReference type="SAM" id="Phobius"/>
    </source>
</evidence>
<feature type="region of interest" description="Disordered" evidence="5">
    <location>
        <begin position="1"/>
        <end position="40"/>
    </location>
</feature>
<feature type="domain" description="Major facilitator superfamily (MFS) profile" evidence="7">
    <location>
        <begin position="61"/>
        <end position="510"/>
    </location>
</feature>
<keyword evidence="3 6" id="KW-1133">Transmembrane helix</keyword>
<keyword evidence="4 6" id="KW-0472">Membrane</keyword>
<feature type="transmembrane region" description="Helical" evidence="6">
    <location>
        <begin position="126"/>
        <end position="145"/>
    </location>
</feature>
<proteinExistence type="predicted"/>
<evidence type="ECO:0000313" key="9">
    <source>
        <dbReference type="Proteomes" id="UP001600888"/>
    </source>
</evidence>
<evidence type="ECO:0000256" key="3">
    <source>
        <dbReference type="ARBA" id="ARBA00022989"/>
    </source>
</evidence>
<feature type="transmembrane region" description="Helical" evidence="6">
    <location>
        <begin position="214"/>
        <end position="234"/>
    </location>
</feature>
<dbReference type="InterPro" id="IPR036259">
    <property type="entry name" value="MFS_trans_sf"/>
</dbReference>
<feature type="region of interest" description="Disordered" evidence="5">
    <location>
        <begin position="548"/>
        <end position="617"/>
    </location>
</feature>
<dbReference type="CDD" id="cd17502">
    <property type="entry name" value="MFS_Azr1_MDR_like"/>
    <property type="match status" value="1"/>
</dbReference>
<feature type="transmembrane region" description="Helical" evidence="6">
    <location>
        <begin position="450"/>
        <end position="469"/>
    </location>
</feature>
<feature type="transmembrane region" description="Helical" evidence="6">
    <location>
        <begin position="522"/>
        <end position="541"/>
    </location>
</feature>
<dbReference type="InterPro" id="IPR011701">
    <property type="entry name" value="MFS"/>
</dbReference>
<feature type="transmembrane region" description="Helical" evidence="6">
    <location>
        <begin position="255"/>
        <end position="274"/>
    </location>
</feature>
<dbReference type="PROSITE" id="PS50850">
    <property type="entry name" value="MFS"/>
    <property type="match status" value="1"/>
</dbReference>
<evidence type="ECO:0000256" key="5">
    <source>
        <dbReference type="SAM" id="MobiDB-lite"/>
    </source>
</evidence>
<dbReference type="SUPFAM" id="SSF103473">
    <property type="entry name" value="MFS general substrate transporter"/>
    <property type="match status" value="1"/>
</dbReference>
<feature type="compositionally biased region" description="Low complexity" evidence="5">
    <location>
        <begin position="563"/>
        <end position="579"/>
    </location>
</feature>
<feature type="transmembrane region" description="Helical" evidence="6">
    <location>
        <begin position="151"/>
        <end position="176"/>
    </location>
</feature>